<evidence type="ECO:0000256" key="1">
    <source>
        <dbReference type="ARBA" id="ARBA00000085"/>
    </source>
</evidence>
<dbReference type="PRINTS" id="PR01780">
    <property type="entry name" value="LANTIREGPROT"/>
</dbReference>
<feature type="domain" description="Histidine kinase" evidence="15">
    <location>
        <begin position="226"/>
        <end position="440"/>
    </location>
</feature>
<evidence type="ECO:0000256" key="8">
    <source>
        <dbReference type="ARBA" id="ARBA00022741"/>
    </source>
</evidence>
<sequence length="444" mass="51377">MEKVRRKNSRHYIDNMSIKNSFVFYALISLVIGIVIGVISITLVDDYRINLNYKYEDMTTRYDIPENGSFTAKYNKDQTEYTIYNASEKEVCNFVVDYQKERPVQEYIYPNHVSYIEVSPKFTKHDRIVDSALGVVNIVTIPIVLSISMILCVTIFVNRKLVRPIKLLTNAYRKVENNELDFTLPYPYKDEMGRLCLAFEKMKNCLYQNNQKMIRQFTEQRRLNAAFSHDLRTPLTILKGHTTMLLSFIPKGLVSQQEVLDELSTVRNNVERLEKYVSAMTNLYRLEDIEIEKENINFDFLLKTLSNTTEMLCSDIEYTIKTNCNKQQTLFINLEIIIQIYENLLSNSIRYAKSMIAIDVNKQEEFLLITVSDDGCGFKSTDIERVTLPFYKPSQDTTSEHLGLGLNICKILCERHGGTIKISNNHKGGACVTACIKIAYVDEK</sequence>
<dbReference type="InterPro" id="IPR036890">
    <property type="entry name" value="HATPase_C_sf"/>
</dbReference>
<dbReference type="Pfam" id="PF02518">
    <property type="entry name" value="HATPase_c"/>
    <property type="match status" value="1"/>
</dbReference>
<dbReference type="SMART" id="SM00387">
    <property type="entry name" value="HATPase_c"/>
    <property type="match status" value="1"/>
</dbReference>
<protein>
    <recommendedName>
        <fullName evidence="3">histidine kinase</fullName>
        <ecNumber evidence="3">2.7.13.3</ecNumber>
    </recommendedName>
</protein>
<dbReference type="InterPro" id="IPR036097">
    <property type="entry name" value="HisK_dim/P_sf"/>
</dbReference>
<dbReference type="InterPro" id="IPR005467">
    <property type="entry name" value="His_kinase_dom"/>
</dbReference>
<dbReference type="GO" id="GO:0005524">
    <property type="term" value="F:ATP binding"/>
    <property type="evidence" value="ECO:0007669"/>
    <property type="project" value="UniProtKB-KW"/>
</dbReference>
<dbReference type="PANTHER" id="PTHR45528:SF1">
    <property type="entry name" value="SENSOR HISTIDINE KINASE CPXA"/>
    <property type="match status" value="1"/>
</dbReference>
<evidence type="ECO:0000256" key="11">
    <source>
        <dbReference type="ARBA" id="ARBA00022989"/>
    </source>
</evidence>
<evidence type="ECO:0000256" key="12">
    <source>
        <dbReference type="ARBA" id="ARBA00023012"/>
    </source>
</evidence>
<dbReference type="Gene3D" id="1.10.287.130">
    <property type="match status" value="1"/>
</dbReference>
<feature type="domain" description="HAMP" evidence="16">
    <location>
        <begin position="159"/>
        <end position="211"/>
    </location>
</feature>
<dbReference type="EMBL" id="CVRS01000016">
    <property type="protein sequence ID" value="CRL33040.1"/>
    <property type="molecule type" value="Genomic_DNA"/>
</dbReference>
<keyword evidence="11 14" id="KW-1133">Transmembrane helix</keyword>
<dbReference type="GO" id="GO:0005886">
    <property type="term" value="C:plasma membrane"/>
    <property type="evidence" value="ECO:0007669"/>
    <property type="project" value="UniProtKB-SubCell"/>
</dbReference>
<reference evidence="18 20" key="3">
    <citation type="submission" date="2018-08" db="EMBL/GenBank/DDBJ databases">
        <title>A genome reference for cultivated species of the human gut microbiota.</title>
        <authorList>
            <person name="Zou Y."/>
            <person name="Xue W."/>
            <person name="Luo G."/>
        </authorList>
    </citation>
    <scope>NUCLEOTIDE SEQUENCE [LARGE SCALE GENOMIC DNA]</scope>
    <source>
        <strain evidence="18 20">AM42-1AC</strain>
    </source>
</reference>
<dbReference type="Gene3D" id="6.10.340.10">
    <property type="match status" value="1"/>
</dbReference>
<evidence type="ECO:0000313" key="17">
    <source>
        <dbReference type="EMBL" id="CRL33040.1"/>
    </source>
</evidence>
<dbReference type="PANTHER" id="PTHR45528">
    <property type="entry name" value="SENSOR HISTIDINE KINASE CPXA"/>
    <property type="match status" value="1"/>
</dbReference>
<dbReference type="EC" id="2.7.13.3" evidence="3"/>
<evidence type="ECO:0000256" key="10">
    <source>
        <dbReference type="ARBA" id="ARBA00022840"/>
    </source>
</evidence>
<dbReference type="SUPFAM" id="SSF55874">
    <property type="entry name" value="ATPase domain of HSP90 chaperone/DNA topoisomerase II/histidine kinase"/>
    <property type="match status" value="1"/>
</dbReference>
<dbReference type="EMBL" id="QSFX01000001">
    <property type="protein sequence ID" value="RHA91836.1"/>
    <property type="molecule type" value="Genomic_DNA"/>
</dbReference>
<dbReference type="PROSITE" id="PS50109">
    <property type="entry name" value="HIS_KIN"/>
    <property type="match status" value="1"/>
</dbReference>
<reference evidence="19" key="2">
    <citation type="submission" date="2015-05" db="EMBL/GenBank/DDBJ databases">
        <authorList>
            <consortium name="Pathogen Informatics"/>
        </authorList>
    </citation>
    <scope>NUCLEOTIDE SEQUENCE [LARGE SCALE GENOMIC DNA]</scope>
    <source>
        <strain evidence="19">L1-83</strain>
    </source>
</reference>
<dbReference type="AlphaFoldDB" id="A0A0M6WDU9"/>
<comment type="catalytic activity">
    <reaction evidence="1">
        <text>ATP + protein L-histidine = ADP + protein N-phospho-L-histidine.</text>
        <dbReference type="EC" id="2.7.13.3"/>
    </reaction>
</comment>
<dbReference type="GO" id="GO:0000155">
    <property type="term" value="F:phosphorelay sensor kinase activity"/>
    <property type="evidence" value="ECO:0007669"/>
    <property type="project" value="InterPro"/>
</dbReference>
<dbReference type="Pfam" id="PF00512">
    <property type="entry name" value="HisKA"/>
    <property type="match status" value="1"/>
</dbReference>
<dbReference type="GeneID" id="61433564"/>
<evidence type="ECO:0000256" key="7">
    <source>
        <dbReference type="ARBA" id="ARBA00022692"/>
    </source>
</evidence>
<keyword evidence="8" id="KW-0547">Nucleotide-binding</keyword>
<dbReference type="SUPFAM" id="SSF158472">
    <property type="entry name" value="HAMP domain-like"/>
    <property type="match status" value="1"/>
</dbReference>
<dbReference type="OrthoDB" id="84942at2"/>
<keyword evidence="19" id="KW-1185">Reference proteome</keyword>
<keyword evidence="5" id="KW-0597">Phosphoprotein</keyword>
<dbReference type="Pfam" id="PF00672">
    <property type="entry name" value="HAMP"/>
    <property type="match status" value="1"/>
</dbReference>
<evidence type="ECO:0000256" key="3">
    <source>
        <dbReference type="ARBA" id="ARBA00012438"/>
    </source>
</evidence>
<dbReference type="InterPro" id="IPR050398">
    <property type="entry name" value="HssS/ArlS-like"/>
</dbReference>
<feature type="transmembrane region" description="Helical" evidence="14">
    <location>
        <begin position="21"/>
        <end position="44"/>
    </location>
</feature>
<dbReference type="InterPro" id="IPR003661">
    <property type="entry name" value="HisK_dim/P_dom"/>
</dbReference>
<keyword evidence="6" id="KW-0808">Transferase</keyword>
<dbReference type="SUPFAM" id="SSF47384">
    <property type="entry name" value="Homodimeric domain of signal transducing histidine kinase"/>
    <property type="match status" value="1"/>
</dbReference>
<evidence type="ECO:0000313" key="18">
    <source>
        <dbReference type="EMBL" id="RHA91836.1"/>
    </source>
</evidence>
<dbReference type="Gene3D" id="3.30.565.10">
    <property type="entry name" value="Histidine kinase-like ATPase, C-terminal domain"/>
    <property type="match status" value="1"/>
</dbReference>
<dbReference type="InterPro" id="IPR003594">
    <property type="entry name" value="HATPase_dom"/>
</dbReference>
<dbReference type="Proteomes" id="UP000283492">
    <property type="component" value="Unassembled WGS sequence"/>
</dbReference>
<keyword evidence="12" id="KW-0902">Two-component regulatory system</keyword>
<comment type="subcellular location">
    <subcellularLocation>
        <location evidence="2">Cell membrane</location>
        <topology evidence="2">Multi-pass membrane protein</topology>
    </subcellularLocation>
</comment>
<dbReference type="RefSeq" id="WP_006857577.1">
    <property type="nucleotide sequence ID" value="NZ_CABJFX010000001.1"/>
</dbReference>
<dbReference type="PROSITE" id="PS50885">
    <property type="entry name" value="HAMP"/>
    <property type="match status" value="1"/>
</dbReference>
<name>A0A0M6WDU9_9FIRM</name>
<keyword evidence="10" id="KW-0067">ATP-binding</keyword>
<dbReference type="InterPro" id="IPR003660">
    <property type="entry name" value="HAMP_dom"/>
</dbReference>
<evidence type="ECO:0000256" key="4">
    <source>
        <dbReference type="ARBA" id="ARBA00022475"/>
    </source>
</evidence>
<evidence type="ECO:0000313" key="20">
    <source>
        <dbReference type="Proteomes" id="UP000283492"/>
    </source>
</evidence>
<dbReference type="Proteomes" id="UP000049828">
    <property type="component" value="Unassembled WGS sequence"/>
</dbReference>
<proteinExistence type="predicted"/>
<evidence type="ECO:0000259" key="15">
    <source>
        <dbReference type="PROSITE" id="PS50109"/>
    </source>
</evidence>
<dbReference type="InterPro" id="IPR008358">
    <property type="entry name" value="Sig_transdc_His_kin/Pase_MprB"/>
</dbReference>
<dbReference type="SMART" id="SM00304">
    <property type="entry name" value="HAMP"/>
    <property type="match status" value="1"/>
</dbReference>
<gene>
    <name evidence="18" type="ORF">DW914_01230</name>
    <name evidence="17" type="ORF">RIL183_01141</name>
</gene>
<evidence type="ECO:0000256" key="13">
    <source>
        <dbReference type="ARBA" id="ARBA00023136"/>
    </source>
</evidence>
<accession>A0A0M6WDU9</accession>
<feature type="transmembrane region" description="Helical" evidence="14">
    <location>
        <begin position="132"/>
        <end position="157"/>
    </location>
</feature>
<evidence type="ECO:0000256" key="6">
    <source>
        <dbReference type="ARBA" id="ARBA00022679"/>
    </source>
</evidence>
<keyword evidence="7 14" id="KW-0812">Transmembrane</keyword>
<dbReference type="SMART" id="SM00388">
    <property type="entry name" value="HisKA"/>
    <property type="match status" value="1"/>
</dbReference>
<keyword evidence="4" id="KW-1003">Cell membrane</keyword>
<dbReference type="CDD" id="cd00082">
    <property type="entry name" value="HisKA"/>
    <property type="match status" value="1"/>
</dbReference>
<evidence type="ECO:0000256" key="9">
    <source>
        <dbReference type="ARBA" id="ARBA00022777"/>
    </source>
</evidence>
<dbReference type="CDD" id="cd00075">
    <property type="entry name" value="HATPase"/>
    <property type="match status" value="1"/>
</dbReference>
<evidence type="ECO:0000256" key="5">
    <source>
        <dbReference type="ARBA" id="ARBA00022553"/>
    </source>
</evidence>
<reference evidence="17" key="1">
    <citation type="submission" date="2015-05" db="EMBL/GenBank/DDBJ databases">
        <authorList>
            <person name="Wang D.B."/>
            <person name="Wang M."/>
        </authorList>
    </citation>
    <scope>NUCLEOTIDE SEQUENCE [LARGE SCALE GENOMIC DNA]</scope>
    <source>
        <strain evidence="17">L1-83</strain>
    </source>
</reference>
<keyword evidence="9 17" id="KW-0418">Kinase</keyword>
<evidence type="ECO:0000256" key="2">
    <source>
        <dbReference type="ARBA" id="ARBA00004651"/>
    </source>
</evidence>
<dbReference type="CDD" id="cd06225">
    <property type="entry name" value="HAMP"/>
    <property type="match status" value="1"/>
</dbReference>
<evidence type="ECO:0000259" key="16">
    <source>
        <dbReference type="PROSITE" id="PS50885"/>
    </source>
</evidence>
<keyword evidence="13 14" id="KW-0472">Membrane</keyword>
<evidence type="ECO:0000313" key="19">
    <source>
        <dbReference type="Proteomes" id="UP000049828"/>
    </source>
</evidence>
<evidence type="ECO:0000256" key="14">
    <source>
        <dbReference type="SAM" id="Phobius"/>
    </source>
</evidence>
<organism evidence="17 19">
    <name type="scientific">Roseburia inulinivorans</name>
    <dbReference type="NCBI Taxonomy" id="360807"/>
    <lineage>
        <taxon>Bacteria</taxon>
        <taxon>Bacillati</taxon>
        <taxon>Bacillota</taxon>
        <taxon>Clostridia</taxon>
        <taxon>Lachnospirales</taxon>
        <taxon>Lachnospiraceae</taxon>
        <taxon>Roseburia</taxon>
    </lineage>
</organism>